<dbReference type="Gene3D" id="3.40.640.10">
    <property type="entry name" value="Type I PLP-dependent aspartate aminotransferase-like (Major domain)"/>
    <property type="match status" value="1"/>
</dbReference>
<evidence type="ECO:0000313" key="13">
    <source>
        <dbReference type="EMBL" id="SON56500.1"/>
    </source>
</evidence>
<keyword evidence="5 13" id="KW-0808">Transferase</keyword>
<dbReference type="GO" id="GO:0051536">
    <property type="term" value="F:iron-sulfur cluster binding"/>
    <property type="evidence" value="ECO:0007669"/>
    <property type="project" value="UniProtKB-KW"/>
</dbReference>
<feature type="region of interest" description="Disordered" evidence="11">
    <location>
        <begin position="396"/>
        <end position="415"/>
    </location>
</feature>
<keyword evidence="14" id="KW-1185">Reference proteome</keyword>
<evidence type="ECO:0000313" key="14">
    <source>
        <dbReference type="Proteomes" id="UP000223606"/>
    </source>
</evidence>
<dbReference type="Gene3D" id="1.10.260.50">
    <property type="match status" value="1"/>
</dbReference>
<comment type="cofactor">
    <cofactor evidence="1">
        <name>pyridoxal 5'-phosphate</name>
        <dbReference type="ChEBI" id="CHEBI:597326"/>
    </cofactor>
</comment>
<evidence type="ECO:0000256" key="8">
    <source>
        <dbReference type="ARBA" id="ARBA00023004"/>
    </source>
</evidence>
<dbReference type="InterPro" id="IPR015422">
    <property type="entry name" value="PyrdxlP-dep_Trfase_small"/>
</dbReference>
<organism evidence="13 14">
    <name type="scientific">Hartmannibacter diazotrophicus</name>
    <dbReference type="NCBI Taxonomy" id="1482074"/>
    <lineage>
        <taxon>Bacteria</taxon>
        <taxon>Pseudomonadati</taxon>
        <taxon>Pseudomonadota</taxon>
        <taxon>Alphaproteobacteria</taxon>
        <taxon>Hyphomicrobiales</taxon>
        <taxon>Pleomorphomonadaceae</taxon>
        <taxon>Hartmannibacter</taxon>
    </lineage>
</organism>
<sequence length="415" mass="42813">MRSTKPGIEEETKLAPAKRIYLDHNAGAPLLESARQAMIDALSASGNASSVHGEGRAARQRINAARRVLAGFVGASPKAVTFTSGGSEAAMTVLTPDWHMNGKPLTFDRLLVSAVEHPCVLKGGRFAADRVETIPVDGEGLVDLGWLAHRLGEIAAAGERPFVSVMLANNETGVLQPVSEIAALTHAAHGLMHSDAVQALGKIEIDLATLGADVITLSAHKIGGPQGAGAIVRATDMISFAPLITGGGQEGYARAGTENVAAISGFAAAVEHARAEMAGWPEIAALRDRLQGAMTDFAPSVRVLSANAPRLPNTLAIAAEGLDAETAVIAFDLAGIAVSSGSACSSGKVGPSHVLAAMGLDHDMARRGLRISLGLETTADEIDRFVAEWRKVAKGLAGAQTQQDLKGDSGESRAA</sequence>
<keyword evidence="6" id="KW-0479">Metal-binding</keyword>
<comment type="catalytic activity">
    <reaction evidence="10">
        <text>(sulfur carrier)-H + L-cysteine = (sulfur carrier)-SH + L-alanine</text>
        <dbReference type="Rhea" id="RHEA:43892"/>
        <dbReference type="Rhea" id="RHEA-COMP:14737"/>
        <dbReference type="Rhea" id="RHEA-COMP:14739"/>
        <dbReference type="ChEBI" id="CHEBI:29917"/>
        <dbReference type="ChEBI" id="CHEBI:35235"/>
        <dbReference type="ChEBI" id="CHEBI:57972"/>
        <dbReference type="ChEBI" id="CHEBI:64428"/>
        <dbReference type="EC" id="2.8.1.7"/>
    </reaction>
</comment>
<dbReference type="InterPro" id="IPR015424">
    <property type="entry name" value="PyrdxlP-dep_Trfase"/>
</dbReference>
<gene>
    <name evidence="13" type="primary">nifS_2</name>
    <name evidence="13" type="ORF">HDIA_2959</name>
</gene>
<dbReference type="AlphaFoldDB" id="A0A2C9D8K0"/>
<keyword evidence="7" id="KW-0663">Pyridoxal phosphate</keyword>
<accession>A0A2C9D8K0</accession>
<dbReference type="InterPro" id="IPR015421">
    <property type="entry name" value="PyrdxlP-dep_Trfase_major"/>
</dbReference>
<evidence type="ECO:0000256" key="1">
    <source>
        <dbReference type="ARBA" id="ARBA00001933"/>
    </source>
</evidence>
<evidence type="ECO:0000259" key="12">
    <source>
        <dbReference type="Pfam" id="PF00266"/>
    </source>
</evidence>
<evidence type="ECO:0000256" key="6">
    <source>
        <dbReference type="ARBA" id="ARBA00022723"/>
    </source>
</evidence>
<dbReference type="Pfam" id="PF00266">
    <property type="entry name" value="Aminotran_5"/>
    <property type="match status" value="1"/>
</dbReference>
<evidence type="ECO:0000256" key="11">
    <source>
        <dbReference type="SAM" id="MobiDB-lite"/>
    </source>
</evidence>
<dbReference type="Proteomes" id="UP000223606">
    <property type="component" value="Chromosome 1"/>
</dbReference>
<reference evidence="14" key="1">
    <citation type="submission" date="2017-09" db="EMBL/GenBank/DDBJ databases">
        <title>Genome sequence of Nannocystis excedens DSM 71.</title>
        <authorList>
            <person name="Blom J."/>
        </authorList>
    </citation>
    <scope>NUCLEOTIDE SEQUENCE [LARGE SCALE GENOMIC DNA]</scope>
    <source>
        <strain evidence="14">type strain: E19</strain>
    </source>
</reference>
<dbReference type="PANTHER" id="PTHR11601:SF34">
    <property type="entry name" value="CYSTEINE DESULFURASE"/>
    <property type="match status" value="1"/>
</dbReference>
<evidence type="ECO:0000256" key="4">
    <source>
        <dbReference type="ARBA" id="ARBA00013558"/>
    </source>
</evidence>
<protein>
    <recommendedName>
        <fullName evidence="4">Cysteine desulfurase</fullName>
    </recommendedName>
</protein>
<dbReference type="GO" id="GO:0031071">
    <property type="term" value="F:cysteine desulfurase activity"/>
    <property type="evidence" value="ECO:0007669"/>
    <property type="project" value="UniProtKB-EC"/>
</dbReference>
<feature type="compositionally biased region" description="Basic and acidic residues" evidence="11">
    <location>
        <begin position="405"/>
        <end position="415"/>
    </location>
</feature>
<dbReference type="PIRSF" id="PIRSF005572">
    <property type="entry name" value="NifS"/>
    <property type="match status" value="1"/>
</dbReference>
<dbReference type="KEGG" id="hdi:HDIA_2959"/>
<feature type="domain" description="Aminotransferase class V" evidence="12">
    <location>
        <begin position="20"/>
        <end position="385"/>
    </location>
</feature>
<dbReference type="EMBL" id="LT960614">
    <property type="protein sequence ID" value="SON56500.1"/>
    <property type="molecule type" value="Genomic_DNA"/>
</dbReference>
<evidence type="ECO:0000256" key="10">
    <source>
        <dbReference type="ARBA" id="ARBA00050776"/>
    </source>
</evidence>
<keyword evidence="9" id="KW-0411">Iron-sulfur</keyword>
<dbReference type="InterPro" id="IPR016454">
    <property type="entry name" value="Cysteine_dSase"/>
</dbReference>
<comment type="similarity">
    <text evidence="3">Belongs to the class-V pyridoxal-phosphate-dependent aminotransferase family. NifS/IscS subfamily.</text>
</comment>
<dbReference type="PANTHER" id="PTHR11601">
    <property type="entry name" value="CYSTEINE DESULFURYLASE FAMILY MEMBER"/>
    <property type="match status" value="1"/>
</dbReference>
<dbReference type="SUPFAM" id="SSF53383">
    <property type="entry name" value="PLP-dependent transferases"/>
    <property type="match status" value="1"/>
</dbReference>
<name>A0A2C9D8K0_9HYPH</name>
<evidence type="ECO:0000256" key="9">
    <source>
        <dbReference type="ARBA" id="ARBA00023014"/>
    </source>
</evidence>
<dbReference type="InterPro" id="IPR000192">
    <property type="entry name" value="Aminotrans_V_dom"/>
</dbReference>
<proteinExistence type="inferred from homology"/>
<evidence type="ECO:0000256" key="2">
    <source>
        <dbReference type="ARBA" id="ARBA00003120"/>
    </source>
</evidence>
<evidence type="ECO:0000256" key="7">
    <source>
        <dbReference type="ARBA" id="ARBA00022898"/>
    </source>
</evidence>
<evidence type="ECO:0000256" key="3">
    <source>
        <dbReference type="ARBA" id="ARBA00006490"/>
    </source>
</evidence>
<dbReference type="Gene3D" id="3.90.1150.10">
    <property type="entry name" value="Aspartate Aminotransferase, domain 1"/>
    <property type="match status" value="1"/>
</dbReference>
<evidence type="ECO:0000256" key="5">
    <source>
        <dbReference type="ARBA" id="ARBA00022679"/>
    </source>
</evidence>
<comment type="function">
    <text evidence="2">Catalyzes the removal of elemental sulfur atoms from cysteine to produce alanine. Seems to participate in the biosynthesis of the nitrogenase metalloclusters by providing the inorganic sulfur required for the Fe-S core formation.</text>
</comment>
<keyword evidence="8" id="KW-0408">Iron</keyword>
<dbReference type="GO" id="GO:0046872">
    <property type="term" value="F:metal ion binding"/>
    <property type="evidence" value="ECO:0007669"/>
    <property type="project" value="UniProtKB-KW"/>
</dbReference>